<evidence type="ECO:0000256" key="1">
    <source>
        <dbReference type="ARBA" id="ARBA00022527"/>
    </source>
</evidence>
<feature type="binding site" evidence="6">
    <location>
        <position position="226"/>
    </location>
    <ligand>
        <name>ATP</name>
        <dbReference type="ChEBI" id="CHEBI:30616"/>
    </ligand>
</feature>
<evidence type="ECO:0000256" key="7">
    <source>
        <dbReference type="SAM" id="Coils"/>
    </source>
</evidence>
<dbReference type="InterPro" id="IPR011009">
    <property type="entry name" value="Kinase-like_dom_sf"/>
</dbReference>
<dbReference type="PROSITE" id="PS00107">
    <property type="entry name" value="PROTEIN_KINASE_ATP"/>
    <property type="match status" value="1"/>
</dbReference>
<keyword evidence="5 6" id="KW-0067">ATP-binding</keyword>
<dbReference type="InterPro" id="IPR000719">
    <property type="entry name" value="Prot_kinase_dom"/>
</dbReference>
<feature type="coiled-coil region" evidence="7">
    <location>
        <begin position="114"/>
        <end position="141"/>
    </location>
</feature>
<dbReference type="GO" id="GO:0035556">
    <property type="term" value="P:intracellular signal transduction"/>
    <property type="evidence" value="ECO:0007669"/>
    <property type="project" value="TreeGrafter"/>
</dbReference>
<evidence type="ECO:0000256" key="6">
    <source>
        <dbReference type="PROSITE-ProRule" id="PRU10141"/>
    </source>
</evidence>
<proteinExistence type="predicted"/>
<keyword evidence="1" id="KW-0723">Serine/threonine-protein kinase</keyword>
<evidence type="ECO:0000256" key="5">
    <source>
        <dbReference type="ARBA" id="ARBA00022840"/>
    </source>
</evidence>
<accession>A0A6A3KLZ0</accession>
<dbReference type="InterPro" id="IPR008271">
    <property type="entry name" value="Ser/Thr_kinase_AS"/>
</dbReference>
<dbReference type="EMBL" id="QXFU01001205">
    <property type="protein sequence ID" value="KAE9007912.1"/>
    <property type="molecule type" value="Genomic_DNA"/>
</dbReference>
<dbReference type="Pfam" id="PF00069">
    <property type="entry name" value="Pkinase"/>
    <property type="match status" value="1"/>
</dbReference>
<feature type="compositionally biased region" description="Low complexity" evidence="8">
    <location>
        <begin position="554"/>
        <end position="572"/>
    </location>
</feature>
<dbReference type="PANTHER" id="PTHR24346:SF82">
    <property type="entry name" value="KP78A-RELATED"/>
    <property type="match status" value="1"/>
</dbReference>
<dbReference type="OrthoDB" id="190564at2759"/>
<evidence type="ECO:0000256" key="2">
    <source>
        <dbReference type="ARBA" id="ARBA00022679"/>
    </source>
</evidence>
<dbReference type="GO" id="GO:0005737">
    <property type="term" value="C:cytoplasm"/>
    <property type="evidence" value="ECO:0007669"/>
    <property type="project" value="TreeGrafter"/>
</dbReference>
<evidence type="ECO:0000256" key="4">
    <source>
        <dbReference type="ARBA" id="ARBA00022777"/>
    </source>
</evidence>
<protein>
    <recommendedName>
        <fullName evidence="9">Protein kinase domain-containing protein</fullName>
    </recommendedName>
</protein>
<keyword evidence="2" id="KW-0808">Transferase</keyword>
<dbReference type="Proteomes" id="UP000435112">
    <property type="component" value="Unassembled WGS sequence"/>
</dbReference>
<feature type="domain" description="Protein kinase" evidence="9">
    <location>
        <begin position="198"/>
        <end position="473"/>
    </location>
</feature>
<dbReference type="GO" id="GO:0004674">
    <property type="term" value="F:protein serine/threonine kinase activity"/>
    <property type="evidence" value="ECO:0007669"/>
    <property type="project" value="UniProtKB-KW"/>
</dbReference>
<comment type="caution">
    <text evidence="10">The sequence shown here is derived from an EMBL/GenBank/DDBJ whole genome shotgun (WGS) entry which is preliminary data.</text>
</comment>
<dbReference type="AlphaFoldDB" id="A0A6A3KLZ0"/>
<evidence type="ECO:0000313" key="10">
    <source>
        <dbReference type="EMBL" id="KAE9007912.1"/>
    </source>
</evidence>
<dbReference type="FunFam" id="1.10.510.10:FF:000571">
    <property type="entry name" value="Maternal embryonic leucine zipper kinase"/>
    <property type="match status" value="1"/>
</dbReference>
<dbReference type="SMART" id="SM00220">
    <property type="entry name" value="S_TKc"/>
    <property type="match status" value="1"/>
</dbReference>
<keyword evidence="3 6" id="KW-0547">Nucleotide-binding</keyword>
<feature type="region of interest" description="Disordered" evidence="8">
    <location>
        <begin position="479"/>
        <end position="595"/>
    </location>
</feature>
<gene>
    <name evidence="10" type="ORF">PR002_g16063</name>
</gene>
<sequence>MEVLVLAANGGAEALFDVVLSVLQTSATPVEILSSLPVSSVELQDHQLVVSRKRLDRDFLSAIIGNDISSKTSVVGENTGTSRLDSAETPSIEAVASGDTSHLLRKIGRKSKKIKLLTEQVDSFKAEAQDAMQKAQHLEMEQEQFFDDVREMKAQFDKLAENHRKLMWEYLPARDPSLRAIPRLTTQLPETPTAVGKYPLEQVLGYGQYAVVYTSSTLERPQLAIKAIDKQKLIDLVSLHRISSEIASLSDPAIRHAGILELVDVIHTRKHIYLVTERGGKDLFEFFGAHLDGVTEDIIRPLFLHLAQAVEVLHRNNYCHRDLKPENVLYSPEDAHLIKLIDFGLCTKAVSEHDQALHDFCGSPGFFAPELLLHESYDGLKADIWSIGCILLELVLGNTLFSSIWMSMYELSILKEPKKFAECVKVALAQTRDFCHGPKWKYSGKLRTVLLGMLCEDPSERFSINQVLDHPWLGVEGPSLSRSASASASHSESRKLSPVKTKTSHGPPLSAAARIPDDTAADTDASVHPLPPSADHPPDVLSAPGTPRSHNLHSPSSGSLAKLSLPSLSPEKPSSRCSPERKGSPDKLALGVTRV</sequence>
<name>A0A6A3KLZ0_9STRA</name>
<dbReference type="PANTHER" id="PTHR24346">
    <property type="entry name" value="MAP/MICROTUBULE AFFINITY-REGULATING KINASE"/>
    <property type="match status" value="1"/>
</dbReference>
<organism evidence="10 11">
    <name type="scientific">Phytophthora rubi</name>
    <dbReference type="NCBI Taxonomy" id="129364"/>
    <lineage>
        <taxon>Eukaryota</taxon>
        <taxon>Sar</taxon>
        <taxon>Stramenopiles</taxon>
        <taxon>Oomycota</taxon>
        <taxon>Peronosporomycetes</taxon>
        <taxon>Peronosporales</taxon>
        <taxon>Peronosporaceae</taxon>
        <taxon>Phytophthora</taxon>
    </lineage>
</organism>
<reference evidence="10 11" key="1">
    <citation type="submission" date="2018-09" db="EMBL/GenBank/DDBJ databases">
        <title>Genomic investigation of the strawberry pathogen Phytophthora fragariae indicates pathogenicity is determined by transcriptional variation in three key races.</title>
        <authorList>
            <person name="Adams T.M."/>
            <person name="Armitage A.D."/>
            <person name="Sobczyk M.K."/>
            <person name="Bates H.J."/>
            <person name="Dunwell J.M."/>
            <person name="Nellist C.F."/>
            <person name="Harrison R.J."/>
        </authorList>
    </citation>
    <scope>NUCLEOTIDE SEQUENCE [LARGE SCALE GENOMIC DNA]</scope>
    <source>
        <strain evidence="10 11">SCRP324</strain>
    </source>
</reference>
<evidence type="ECO:0000259" key="9">
    <source>
        <dbReference type="PROSITE" id="PS50011"/>
    </source>
</evidence>
<keyword evidence="7" id="KW-0175">Coiled coil</keyword>
<dbReference type="SUPFAM" id="SSF56112">
    <property type="entry name" value="Protein kinase-like (PK-like)"/>
    <property type="match status" value="1"/>
</dbReference>
<dbReference type="PROSITE" id="PS00108">
    <property type="entry name" value="PROTEIN_KINASE_ST"/>
    <property type="match status" value="1"/>
</dbReference>
<evidence type="ECO:0000256" key="3">
    <source>
        <dbReference type="ARBA" id="ARBA00022741"/>
    </source>
</evidence>
<keyword evidence="4" id="KW-0418">Kinase</keyword>
<evidence type="ECO:0000256" key="8">
    <source>
        <dbReference type="SAM" id="MobiDB-lite"/>
    </source>
</evidence>
<dbReference type="GO" id="GO:0005524">
    <property type="term" value="F:ATP binding"/>
    <property type="evidence" value="ECO:0007669"/>
    <property type="project" value="UniProtKB-UniRule"/>
</dbReference>
<dbReference type="PROSITE" id="PS50011">
    <property type="entry name" value="PROTEIN_KINASE_DOM"/>
    <property type="match status" value="1"/>
</dbReference>
<evidence type="ECO:0000313" key="11">
    <source>
        <dbReference type="Proteomes" id="UP000435112"/>
    </source>
</evidence>
<feature type="compositionally biased region" description="Low complexity" evidence="8">
    <location>
        <begin position="479"/>
        <end position="490"/>
    </location>
</feature>
<dbReference type="InterPro" id="IPR017441">
    <property type="entry name" value="Protein_kinase_ATP_BS"/>
</dbReference>
<dbReference type="Gene3D" id="1.10.510.10">
    <property type="entry name" value="Transferase(Phosphotransferase) domain 1"/>
    <property type="match status" value="1"/>
</dbReference>